<proteinExistence type="predicted"/>
<sequence>MVTNPDTAARLACRICGVPLNRYVDLDTGQVRYLHPAGVVAEPAGHRPDPAPVDEVDARHVCDFCSDERVAYTFHTTPISAVTDTPHGQLIEHYGTDWSACFPCAALLQARDLPGLHQRLRRAGPPLDPIAASAVQVMQQAVLQSLLPGVTVANLGRWPAVPLPAPILPKVRDRLASLLAGPLGLPLGLDVPAVRGAVADSVTAARLFWIDPQFTELAEYAAGSLPATHLTAADLPAPHGLLAWAQPVGPRADLVAASWTSGPHGMRVVGYRSVGAGLPAGDLQRFREQLGWLGPRTHALLPPGEPLDAGSPVAVLVATWLLIAQRLTETIPVPVDKAIRKAYQRSGRPAPEVRLVRIRGANTARSTGEAGPPNLSEGDGPARQRDYRWWVKAHWRRQPYGPGRALRRPLLVLPQLRGPDDKPIKASTVVRMLAAAPPPPD</sequence>
<dbReference type="Proteomes" id="UP001500620">
    <property type="component" value="Unassembled WGS sequence"/>
</dbReference>
<dbReference type="RefSeq" id="WP_345140706.1">
    <property type="nucleotide sequence ID" value="NZ_BAABAT010000055.1"/>
</dbReference>
<protein>
    <submittedName>
        <fullName evidence="2">Uncharacterized protein</fullName>
    </submittedName>
</protein>
<comment type="caution">
    <text evidence="2">The sequence shown here is derived from an EMBL/GenBank/DDBJ whole genome shotgun (WGS) entry which is preliminary data.</text>
</comment>
<reference evidence="3" key="1">
    <citation type="journal article" date="2019" name="Int. J. Syst. Evol. Microbiol.">
        <title>The Global Catalogue of Microorganisms (GCM) 10K type strain sequencing project: providing services to taxonomists for standard genome sequencing and annotation.</title>
        <authorList>
            <consortium name="The Broad Institute Genomics Platform"/>
            <consortium name="The Broad Institute Genome Sequencing Center for Infectious Disease"/>
            <person name="Wu L."/>
            <person name="Ma J."/>
        </authorList>
    </citation>
    <scope>NUCLEOTIDE SEQUENCE [LARGE SCALE GENOMIC DNA]</scope>
    <source>
        <strain evidence="3">JCM 17441</strain>
    </source>
</reference>
<organism evidence="2 3">
    <name type="scientific">Dactylosporangium darangshiense</name>
    <dbReference type="NCBI Taxonomy" id="579108"/>
    <lineage>
        <taxon>Bacteria</taxon>
        <taxon>Bacillati</taxon>
        <taxon>Actinomycetota</taxon>
        <taxon>Actinomycetes</taxon>
        <taxon>Micromonosporales</taxon>
        <taxon>Micromonosporaceae</taxon>
        <taxon>Dactylosporangium</taxon>
    </lineage>
</organism>
<dbReference type="EMBL" id="BAABAT010000055">
    <property type="protein sequence ID" value="GAA4262785.1"/>
    <property type="molecule type" value="Genomic_DNA"/>
</dbReference>
<keyword evidence="3" id="KW-1185">Reference proteome</keyword>
<gene>
    <name evidence="2" type="ORF">GCM10022255_101420</name>
</gene>
<evidence type="ECO:0000313" key="3">
    <source>
        <dbReference type="Proteomes" id="UP001500620"/>
    </source>
</evidence>
<evidence type="ECO:0000256" key="1">
    <source>
        <dbReference type="SAM" id="MobiDB-lite"/>
    </source>
</evidence>
<name>A0ABP8DRZ4_9ACTN</name>
<accession>A0ABP8DRZ4</accession>
<feature type="region of interest" description="Disordered" evidence="1">
    <location>
        <begin position="362"/>
        <end position="382"/>
    </location>
</feature>
<evidence type="ECO:0000313" key="2">
    <source>
        <dbReference type="EMBL" id="GAA4262785.1"/>
    </source>
</evidence>